<evidence type="ECO:0000259" key="3">
    <source>
        <dbReference type="PROSITE" id="PS50110"/>
    </source>
</evidence>
<dbReference type="PROSITE" id="PS50110">
    <property type="entry name" value="RESPONSE_REGULATORY"/>
    <property type="match status" value="1"/>
</dbReference>
<dbReference type="Gene3D" id="3.40.50.2300">
    <property type="match status" value="1"/>
</dbReference>
<dbReference type="InterPro" id="IPR050595">
    <property type="entry name" value="Bact_response_regulator"/>
</dbReference>
<dbReference type="InterPro" id="IPR001789">
    <property type="entry name" value="Sig_transdc_resp-reg_receiver"/>
</dbReference>
<keyword evidence="1 2" id="KW-0597">Phosphoprotein</keyword>
<dbReference type="SUPFAM" id="SSF52172">
    <property type="entry name" value="CheY-like"/>
    <property type="match status" value="1"/>
</dbReference>
<dbReference type="RefSeq" id="WP_305733393.1">
    <property type="nucleotide sequence ID" value="NZ_OW150024.1"/>
</dbReference>
<dbReference type="EMBL" id="OW150024">
    <property type="protein sequence ID" value="CAH2032654.1"/>
    <property type="molecule type" value="Genomic_DNA"/>
</dbReference>
<dbReference type="SMART" id="SM00448">
    <property type="entry name" value="REC"/>
    <property type="match status" value="1"/>
</dbReference>
<evidence type="ECO:0000313" key="5">
    <source>
        <dbReference type="Proteomes" id="UP001295463"/>
    </source>
</evidence>
<feature type="modified residue" description="4-aspartylphosphate" evidence="2">
    <location>
        <position position="52"/>
    </location>
</feature>
<proteinExistence type="predicted"/>
<gene>
    <name evidence="4" type="ORF">GEAMG1_2818</name>
</gene>
<organism evidence="4 5">
    <name type="scientific">Trichlorobacter ammonificans</name>
    <dbReference type="NCBI Taxonomy" id="2916410"/>
    <lineage>
        <taxon>Bacteria</taxon>
        <taxon>Pseudomonadati</taxon>
        <taxon>Thermodesulfobacteriota</taxon>
        <taxon>Desulfuromonadia</taxon>
        <taxon>Geobacterales</taxon>
        <taxon>Geobacteraceae</taxon>
        <taxon>Trichlorobacter</taxon>
    </lineage>
</organism>
<dbReference type="InterPro" id="IPR011006">
    <property type="entry name" value="CheY-like_superfamily"/>
</dbReference>
<reference evidence="4 5" key="1">
    <citation type="submission" date="2022-03" db="EMBL/GenBank/DDBJ databases">
        <authorList>
            <person name="Koch H."/>
        </authorList>
    </citation>
    <scope>NUCLEOTIDE SEQUENCE [LARGE SCALE GENOMIC DNA]</scope>
    <source>
        <strain evidence="4 5">G1</strain>
    </source>
</reference>
<evidence type="ECO:0000313" key="4">
    <source>
        <dbReference type="EMBL" id="CAH2032654.1"/>
    </source>
</evidence>
<dbReference type="Pfam" id="PF00072">
    <property type="entry name" value="Response_reg"/>
    <property type="match status" value="1"/>
</dbReference>
<accession>A0ABM9DDV4</accession>
<evidence type="ECO:0000256" key="1">
    <source>
        <dbReference type="ARBA" id="ARBA00022553"/>
    </source>
</evidence>
<keyword evidence="5" id="KW-1185">Reference proteome</keyword>
<feature type="domain" description="Response regulatory" evidence="3">
    <location>
        <begin position="3"/>
        <end position="117"/>
    </location>
</feature>
<dbReference type="Proteomes" id="UP001295463">
    <property type="component" value="Chromosome"/>
</dbReference>
<dbReference type="PANTHER" id="PTHR44591">
    <property type="entry name" value="STRESS RESPONSE REGULATOR PROTEIN 1"/>
    <property type="match status" value="1"/>
</dbReference>
<name>A0ABM9DDV4_9BACT</name>
<sequence>MAKILIVDDSIVARMSLKSCLPKEEHEIADAADGASGVALFASFNPTVTFLDLTMPGVDGIQALKEMKQNRPEAVIVILTADIQKRTIEIVTELGAFAVLKKPPQRQEVLTVLAQALLAAAGERHHG</sequence>
<dbReference type="PANTHER" id="PTHR44591:SF24">
    <property type="entry name" value="PROTEIN-GLUTAMATE METHYLESTERASE_PROTEIN-GLUTAMINE GLUTAMINASE 1"/>
    <property type="match status" value="1"/>
</dbReference>
<protein>
    <submittedName>
        <fullName evidence="4">Response regulator receiver protein</fullName>
    </submittedName>
</protein>
<evidence type="ECO:0000256" key="2">
    <source>
        <dbReference type="PROSITE-ProRule" id="PRU00169"/>
    </source>
</evidence>